<gene>
    <name evidence="6" type="ORF">DW191_17940</name>
    <name evidence="5" type="ORF">DW986_11405</name>
</gene>
<dbReference type="Gene3D" id="3.20.20.140">
    <property type="entry name" value="Metal-dependent hydrolases"/>
    <property type="match status" value="1"/>
</dbReference>
<dbReference type="SUPFAM" id="SSF89550">
    <property type="entry name" value="PHP domain-like"/>
    <property type="match status" value="1"/>
</dbReference>
<sequence length="241" mass="28145">MLTLFSSRKTIRQSNLLWGMTDVHSHLLPGVDDGVPNEVEALRILKYLQEIGVSRLYLTPHIMGDLEKNTSENLKERFDAFARICPDWIELRLAGEYMLDSCFEKQRKTGLLVMNGRHVLVETSYMSAPPDFLNMLYDLSLDGYTPILAHPERYLYMADEDYRVLKDRGYKFQLNLMSLHGIYGRRAAQVSHRLLKNEYYDYAGSDLHWLGVYEDTVEHLLLTRTEQQQLKALLENNHSLW</sequence>
<comment type="catalytic activity">
    <reaction evidence="4">
        <text>O-phospho-L-tyrosyl-[protein] + H2O = L-tyrosyl-[protein] + phosphate</text>
        <dbReference type="Rhea" id="RHEA:10684"/>
        <dbReference type="Rhea" id="RHEA-COMP:10136"/>
        <dbReference type="Rhea" id="RHEA-COMP:20101"/>
        <dbReference type="ChEBI" id="CHEBI:15377"/>
        <dbReference type="ChEBI" id="CHEBI:43474"/>
        <dbReference type="ChEBI" id="CHEBI:46858"/>
        <dbReference type="ChEBI" id="CHEBI:61978"/>
        <dbReference type="EC" id="3.1.3.48"/>
    </reaction>
</comment>
<comment type="similarity">
    <text evidence="1">Belongs to the metallo-dependent hydrolases superfamily. CpsB/CapC family.</text>
</comment>
<dbReference type="GO" id="GO:0030145">
    <property type="term" value="F:manganese ion binding"/>
    <property type="evidence" value="ECO:0007669"/>
    <property type="project" value="InterPro"/>
</dbReference>
<evidence type="ECO:0000256" key="2">
    <source>
        <dbReference type="ARBA" id="ARBA00013064"/>
    </source>
</evidence>
<dbReference type="Pfam" id="PF19567">
    <property type="entry name" value="CpsB_CapC"/>
    <property type="match status" value="1"/>
</dbReference>
<dbReference type="PANTHER" id="PTHR39181:SF1">
    <property type="entry name" value="TYROSINE-PROTEIN PHOSPHATASE YWQE"/>
    <property type="match status" value="1"/>
</dbReference>
<evidence type="ECO:0000313" key="6">
    <source>
        <dbReference type="EMBL" id="RHH74542.1"/>
    </source>
</evidence>
<evidence type="ECO:0000313" key="8">
    <source>
        <dbReference type="Proteomes" id="UP000285173"/>
    </source>
</evidence>
<dbReference type="Proteomes" id="UP000285173">
    <property type="component" value="Unassembled WGS sequence"/>
</dbReference>
<evidence type="ECO:0000256" key="4">
    <source>
        <dbReference type="ARBA" id="ARBA00051722"/>
    </source>
</evidence>
<dbReference type="Proteomes" id="UP000283732">
    <property type="component" value="Unassembled WGS sequence"/>
</dbReference>
<dbReference type="EC" id="3.1.3.48" evidence="2"/>
<reference evidence="7 8" key="1">
    <citation type="submission" date="2018-08" db="EMBL/GenBank/DDBJ databases">
        <title>A genome reference for cultivated species of the human gut microbiota.</title>
        <authorList>
            <person name="Zou Y."/>
            <person name="Xue W."/>
            <person name="Luo G."/>
        </authorList>
    </citation>
    <scope>NUCLEOTIDE SEQUENCE [LARGE SCALE GENOMIC DNA]</scope>
    <source>
        <strain evidence="6 7">AM16-50</strain>
        <strain evidence="5 8">AM50-15</strain>
    </source>
</reference>
<name>A0A3R6EQZ6_9BACT</name>
<dbReference type="EMBL" id="QSEF01000015">
    <property type="protein sequence ID" value="RGZ46997.1"/>
    <property type="molecule type" value="Genomic_DNA"/>
</dbReference>
<dbReference type="EMBL" id="QRKC01000012">
    <property type="protein sequence ID" value="RHH74542.1"/>
    <property type="molecule type" value="Genomic_DNA"/>
</dbReference>
<dbReference type="AlphaFoldDB" id="A0A3R6EQZ6"/>
<dbReference type="InterPro" id="IPR016195">
    <property type="entry name" value="Pol/histidinol_Pase-like"/>
</dbReference>
<dbReference type="GO" id="GO:0004725">
    <property type="term" value="F:protein tyrosine phosphatase activity"/>
    <property type="evidence" value="ECO:0007669"/>
    <property type="project" value="UniProtKB-EC"/>
</dbReference>
<proteinExistence type="inferred from homology"/>
<evidence type="ECO:0000256" key="1">
    <source>
        <dbReference type="ARBA" id="ARBA00005750"/>
    </source>
</evidence>
<protein>
    <recommendedName>
        <fullName evidence="2">protein-tyrosine-phosphatase</fullName>
        <ecNumber evidence="2">3.1.3.48</ecNumber>
    </recommendedName>
</protein>
<dbReference type="PANTHER" id="PTHR39181">
    <property type="entry name" value="TYROSINE-PROTEIN PHOSPHATASE YWQE"/>
    <property type="match status" value="1"/>
</dbReference>
<keyword evidence="3" id="KW-0378">Hydrolase</keyword>
<evidence type="ECO:0000313" key="7">
    <source>
        <dbReference type="Proteomes" id="UP000283732"/>
    </source>
</evidence>
<evidence type="ECO:0000313" key="5">
    <source>
        <dbReference type="EMBL" id="RGZ46997.1"/>
    </source>
</evidence>
<dbReference type="InterPro" id="IPR016667">
    <property type="entry name" value="Caps_polysacc_synth_CpsB/CapC"/>
</dbReference>
<comment type="caution">
    <text evidence="6">The sequence shown here is derived from an EMBL/GenBank/DDBJ whole genome shotgun (WGS) entry which is preliminary data.</text>
</comment>
<organism evidence="6 7">
    <name type="scientific">Parabacteroides merdae</name>
    <dbReference type="NCBI Taxonomy" id="46503"/>
    <lineage>
        <taxon>Bacteria</taxon>
        <taxon>Pseudomonadati</taxon>
        <taxon>Bacteroidota</taxon>
        <taxon>Bacteroidia</taxon>
        <taxon>Bacteroidales</taxon>
        <taxon>Tannerellaceae</taxon>
        <taxon>Parabacteroides</taxon>
    </lineage>
</organism>
<accession>A0A3R6EQZ6</accession>
<evidence type="ECO:0000256" key="3">
    <source>
        <dbReference type="ARBA" id="ARBA00022801"/>
    </source>
</evidence>